<reference evidence="1 2" key="1">
    <citation type="submission" date="2022-12" db="EMBL/GenBank/DDBJ databases">
        <title>Polyphasic characterization of Geotalea uranireducens NIT-SL11 newly isolated from a complex of sewage sludge and microbially reduced graphene oxide.</title>
        <authorList>
            <person name="Xie L."/>
            <person name="Yoshida N."/>
            <person name="Meng L."/>
        </authorList>
    </citation>
    <scope>NUCLEOTIDE SEQUENCE [LARGE SCALE GENOMIC DNA]</scope>
    <source>
        <strain evidence="1 2">NIT-SL11</strain>
    </source>
</reference>
<evidence type="ECO:0000313" key="1">
    <source>
        <dbReference type="EMBL" id="BDV43747.1"/>
    </source>
</evidence>
<sequence length="166" mass="17166">MSRSAGIGGNYVACWMIGLALVVAAAGSGRAAELRQTAGETVYVPVYSNVYSGDRALPFNLAATLSIRNTSSGESITLLGADYYDSAGRLLRRYVAKPVVLGPLASTKVFIPEKDSSGGFGASFIVRWQAAKKVSAPVIECVMIGARSGQGISFVSPGQVIGSGGR</sequence>
<dbReference type="RefSeq" id="WP_281999868.1">
    <property type="nucleotide sequence ID" value="NZ_AP027151.1"/>
</dbReference>
<dbReference type="Pfam" id="PF11322">
    <property type="entry name" value="DUF3124"/>
    <property type="match status" value="1"/>
</dbReference>
<protein>
    <recommendedName>
        <fullName evidence="3">DUF3124 domain-containing protein</fullName>
    </recommendedName>
</protein>
<dbReference type="Proteomes" id="UP001317705">
    <property type="component" value="Chromosome"/>
</dbReference>
<evidence type="ECO:0000313" key="2">
    <source>
        <dbReference type="Proteomes" id="UP001317705"/>
    </source>
</evidence>
<organism evidence="1 2">
    <name type="scientific">Geotalea uraniireducens</name>
    <dbReference type="NCBI Taxonomy" id="351604"/>
    <lineage>
        <taxon>Bacteria</taxon>
        <taxon>Pseudomonadati</taxon>
        <taxon>Thermodesulfobacteriota</taxon>
        <taxon>Desulfuromonadia</taxon>
        <taxon>Geobacterales</taxon>
        <taxon>Geobacteraceae</taxon>
        <taxon>Geotalea</taxon>
    </lineage>
</organism>
<evidence type="ECO:0008006" key="3">
    <source>
        <dbReference type="Google" id="ProtNLM"/>
    </source>
</evidence>
<dbReference type="InterPro" id="IPR021471">
    <property type="entry name" value="DUF3124"/>
</dbReference>
<accession>A0ABM8EMD4</accession>
<dbReference type="EMBL" id="AP027151">
    <property type="protein sequence ID" value="BDV43747.1"/>
    <property type="molecule type" value="Genomic_DNA"/>
</dbReference>
<name>A0ABM8EMD4_9BACT</name>
<gene>
    <name evidence="1" type="ORF">GURASL_26700</name>
</gene>
<proteinExistence type="predicted"/>
<keyword evidence="2" id="KW-1185">Reference proteome</keyword>